<evidence type="ECO:0000259" key="12">
    <source>
        <dbReference type="Pfam" id="PF00288"/>
    </source>
</evidence>
<dbReference type="InterPro" id="IPR013750">
    <property type="entry name" value="GHMP_kinase_C_dom"/>
</dbReference>
<evidence type="ECO:0000313" key="16">
    <source>
        <dbReference type="Proteomes" id="UP000006251"/>
    </source>
</evidence>
<dbReference type="InterPro" id="IPR000705">
    <property type="entry name" value="Galactokinase"/>
</dbReference>
<dbReference type="FunFam" id="3.30.230.10:FF:000017">
    <property type="entry name" value="Galactokinase"/>
    <property type="match status" value="1"/>
</dbReference>
<dbReference type="FunFam" id="3.30.70.890:FF:000001">
    <property type="entry name" value="Galactokinase"/>
    <property type="match status" value="1"/>
</dbReference>
<dbReference type="Gene3D" id="3.30.70.890">
    <property type="entry name" value="GHMP kinase, C-terminal domain"/>
    <property type="match status" value="1"/>
</dbReference>
<evidence type="ECO:0000256" key="2">
    <source>
        <dbReference type="ARBA" id="ARBA00022490"/>
    </source>
</evidence>
<dbReference type="InterPro" id="IPR006203">
    <property type="entry name" value="GHMP_knse_ATP-bd_CS"/>
</dbReference>
<dbReference type="STRING" id="1121922.GCA_000428905_03499"/>
<evidence type="ECO:0000256" key="6">
    <source>
        <dbReference type="ARBA" id="ARBA00022777"/>
    </source>
</evidence>
<dbReference type="InterPro" id="IPR020568">
    <property type="entry name" value="Ribosomal_Su5_D2-typ_SF"/>
</dbReference>
<dbReference type="PANTHER" id="PTHR10457">
    <property type="entry name" value="MEVALONATE KINASE/GALACTOKINASE"/>
    <property type="match status" value="1"/>
</dbReference>
<sequence length="391" mass="42859">MGKIMTKKIQDSIFYKTFVDIYASYPAALSNAPGRVNLIGEFTDYNNGFVLPCALQYSTRILFKKRSDTMINVYSTHYPGEAEKFDVSQEIVPGDSQWGNYIRAVAFVFKREGFLLHGFDMLIDSDVPQGSGLSSSAALEVSVGGMFNYACELGLSPAKIAVLGQSAENDFIDCQCGVMDQMISACGIKGHAMLLDCESLETRAVAIPDDLAIVIVNSNYPRRLVDSEYNQRRIDCEQAARKMQVSTLRAADMVKLNTVKDSLSLNEYKRAHHVISENQRVLDAVDALKNNDMAVLRELMSASHYSLKYDFEVTVPATDGLVKICATALQGRGAVRMTGGGFGGAIVCLCRTDDIASITNAVEAEYEKQFNLVANVYVCTVGEGLKVTEIV</sequence>
<keyword evidence="10" id="KW-0119">Carbohydrate metabolism</keyword>
<dbReference type="Pfam" id="PF10509">
    <property type="entry name" value="GalKase_gal_bdg"/>
    <property type="match status" value="1"/>
</dbReference>
<dbReference type="Proteomes" id="UP000006251">
    <property type="component" value="Unassembled WGS sequence"/>
</dbReference>
<evidence type="ECO:0000256" key="10">
    <source>
        <dbReference type="ARBA" id="ARBA00023277"/>
    </source>
</evidence>
<keyword evidence="2" id="KW-0963">Cytoplasm</keyword>
<keyword evidence="4" id="KW-0479">Metal-binding</keyword>
<evidence type="ECO:0000256" key="1">
    <source>
        <dbReference type="ARBA" id="ARBA00006566"/>
    </source>
</evidence>
<evidence type="ECO:0000259" key="13">
    <source>
        <dbReference type="Pfam" id="PF08544"/>
    </source>
</evidence>
<dbReference type="PRINTS" id="PR00473">
    <property type="entry name" value="GALCTOKINASE"/>
</dbReference>
<protein>
    <recommendedName>
        <fullName evidence="11">Galactokinase</fullName>
        <ecNumber evidence="11">2.7.1.6</ecNumber>
    </recommendedName>
</protein>
<evidence type="ECO:0000256" key="5">
    <source>
        <dbReference type="ARBA" id="ARBA00022741"/>
    </source>
</evidence>
<dbReference type="AlphaFoldDB" id="K6YDK9"/>
<comment type="similarity">
    <text evidence="1">Belongs to the GHMP kinase family. GalK subfamily.</text>
</comment>
<comment type="caution">
    <text evidence="15">The sequence shown here is derived from an EMBL/GenBank/DDBJ whole genome shotgun (WGS) entry which is preliminary data.</text>
</comment>
<dbReference type="InterPro" id="IPR006204">
    <property type="entry name" value="GHMP_kinase_N_dom"/>
</dbReference>
<dbReference type="SUPFAM" id="SSF54211">
    <property type="entry name" value="Ribosomal protein S5 domain 2-like"/>
    <property type="match status" value="1"/>
</dbReference>
<feature type="domain" description="GHMP kinase N-terminal" evidence="12">
    <location>
        <begin position="100"/>
        <end position="187"/>
    </location>
</feature>
<dbReference type="InterPro" id="IPR019539">
    <property type="entry name" value="GalKase_N"/>
</dbReference>
<keyword evidence="3 15" id="KW-0808">Transferase</keyword>
<dbReference type="GO" id="GO:0004335">
    <property type="term" value="F:galactokinase activity"/>
    <property type="evidence" value="ECO:0007669"/>
    <property type="project" value="UniProtKB-UniRule"/>
</dbReference>
<dbReference type="PIRSF" id="PIRSF000530">
    <property type="entry name" value="Galactokinase"/>
    <property type="match status" value="1"/>
</dbReference>
<keyword evidence="16" id="KW-1185">Reference proteome</keyword>
<evidence type="ECO:0000256" key="9">
    <source>
        <dbReference type="ARBA" id="ARBA00023144"/>
    </source>
</evidence>
<dbReference type="EMBL" id="BAEQ01000066">
    <property type="protein sequence ID" value="GAC30794.1"/>
    <property type="molecule type" value="Genomic_DNA"/>
</dbReference>
<keyword evidence="9" id="KW-0299">Galactose metabolism</keyword>
<dbReference type="PRINTS" id="PR00959">
    <property type="entry name" value="MEVGALKINASE"/>
</dbReference>
<keyword evidence="8" id="KW-0460">Magnesium</keyword>
<proteinExistence type="inferred from homology"/>
<dbReference type="Pfam" id="PF08544">
    <property type="entry name" value="GHMP_kinases_C"/>
    <property type="match status" value="1"/>
</dbReference>
<evidence type="ECO:0000256" key="11">
    <source>
        <dbReference type="NCBIfam" id="TIGR00131"/>
    </source>
</evidence>
<dbReference type="PANTHER" id="PTHR10457:SF7">
    <property type="entry name" value="GALACTOKINASE-RELATED"/>
    <property type="match status" value="1"/>
</dbReference>
<dbReference type="Gene3D" id="3.30.230.10">
    <property type="match status" value="1"/>
</dbReference>
<dbReference type="PROSITE" id="PS00627">
    <property type="entry name" value="GHMP_KINASES_ATP"/>
    <property type="match status" value="1"/>
</dbReference>
<dbReference type="InterPro" id="IPR036554">
    <property type="entry name" value="GHMP_kinase_C_sf"/>
</dbReference>
<keyword evidence="5" id="KW-0547">Nucleotide-binding</keyword>
<evidence type="ECO:0000256" key="7">
    <source>
        <dbReference type="ARBA" id="ARBA00022840"/>
    </source>
</evidence>
<gene>
    <name evidence="15" type="primary">galK</name>
    <name evidence="15" type="ORF">GPAL_3954</name>
</gene>
<keyword evidence="7" id="KW-0067">ATP-binding</keyword>
<dbReference type="NCBIfam" id="TIGR00131">
    <property type="entry name" value="gal_kin"/>
    <property type="match status" value="1"/>
</dbReference>
<evidence type="ECO:0000259" key="14">
    <source>
        <dbReference type="Pfam" id="PF10509"/>
    </source>
</evidence>
<dbReference type="Pfam" id="PF00288">
    <property type="entry name" value="GHMP_kinases_N"/>
    <property type="match status" value="1"/>
</dbReference>
<dbReference type="GO" id="GO:0005524">
    <property type="term" value="F:ATP binding"/>
    <property type="evidence" value="ECO:0007669"/>
    <property type="project" value="UniProtKB-UniRule"/>
</dbReference>
<evidence type="ECO:0000313" key="15">
    <source>
        <dbReference type="EMBL" id="GAC30794.1"/>
    </source>
</evidence>
<evidence type="ECO:0000256" key="8">
    <source>
        <dbReference type="ARBA" id="ARBA00022842"/>
    </source>
</evidence>
<dbReference type="InterPro" id="IPR006206">
    <property type="entry name" value="Mevalonate/galactokinase"/>
</dbReference>
<organism evidence="15 16">
    <name type="scientific">Brumicola pallidula DSM 14239 = ACAM 615</name>
    <dbReference type="NCBI Taxonomy" id="1121922"/>
    <lineage>
        <taxon>Bacteria</taxon>
        <taxon>Pseudomonadati</taxon>
        <taxon>Pseudomonadota</taxon>
        <taxon>Gammaproteobacteria</taxon>
        <taxon>Alteromonadales</taxon>
        <taxon>Alteromonadaceae</taxon>
        <taxon>Brumicola</taxon>
    </lineage>
</organism>
<dbReference type="EC" id="2.7.1.6" evidence="11"/>
<dbReference type="InterPro" id="IPR014721">
    <property type="entry name" value="Ribsml_uS5_D2-typ_fold_subgr"/>
</dbReference>
<accession>K6YDK9</accession>
<dbReference type="GO" id="GO:0005829">
    <property type="term" value="C:cytosol"/>
    <property type="evidence" value="ECO:0007669"/>
    <property type="project" value="TreeGrafter"/>
</dbReference>
<feature type="domain" description="GHMP kinase C-terminal" evidence="13">
    <location>
        <begin position="285"/>
        <end position="367"/>
    </location>
</feature>
<dbReference type="SUPFAM" id="SSF55060">
    <property type="entry name" value="GHMP Kinase, C-terminal domain"/>
    <property type="match status" value="1"/>
</dbReference>
<evidence type="ECO:0000256" key="3">
    <source>
        <dbReference type="ARBA" id="ARBA00022679"/>
    </source>
</evidence>
<reference evidence="16" key="1">
    <citation type="journal article" date="2014" name="Environ. Microbiol.">
        <title>Comparative genomics of the marine bacterial genus Glaciecola reveals the high degree of genomic diversity and genomic characteristic for cold adaptation.</title>
        <authorList>
            <person name="Qin Q.L."/>
            <person name="Xie B.B."/>
            <person name="Yu Y."/>
            <person name="Shu Y.L."/>
            <person name="Rong J.C."/>
            <person name="Zhang Y.J."/>
            <person name="Zhao D.L."/>
            <person name="Chen X.L."/>
            <person name="Zhang X.Y."/>
            <person name="Chen B."/>
            <person name="Zhou B.C."/>
            <person name="Zhang Y.Z."/>
        </authorList>
    </citation>
    <scope>NUCLEOTIDE SEQUENCE [LARGE SCALE GENOMIC DNA]</scope>
    <source>
        <strain evidence="16">ACAM 615</strain>
    </source>
</reference>
<keyword evidence="6 15" id="KW-0418">Kinase</keyword>
<dbReference type="GO" id="GO:0006012">
    <property type="term" value="P:galactose metabolic process"/>
    <property type="evidence" value="ECO:0007669"/>
    <property type="project" value="UniProtKB-UniRule"/>
</dbReference>
<evidence type="ECO:0000256" key="4">
    <source>
        <dbReference type="ARBA" id="ARBA00022723"/>
    </source>
</evidence>
<name>K6YDK9_9ALTE</name>
<dbReference type="GO" id="GO:0046872">
    <property type="term" value="F:metal ion binding"/>
    <property type="evidence" value="ECO:0007669"/>
    <property type="project" value="UniProtKB-KW"/>
</dbReference>
<feature type="domain" description="Galactokinase N-terminal" evidence="14">
    <location>
        <begin position="17"/>
        <end position="64"/>
    </location>
</feature>